<keyword evidence="2" id="KW-0106">Calcium</keyword>
<evidence type="ECO:0000313" key="4">
    <source>
        <dbReference type="Proteomes" id="UP001217089"/>
    </source>
</evidence>
<dbReference type="SUPFAM" id="SSF54518">
    <property type="entry name" value="Tubby C-terminal domain-like"/>
    <property type="match status" value="1"/>
</dbReference>
<keyword evidence="2" id="KW-0564">Palmitate</keyword>
<organism evidence="3 4">
    <name type="scientific">Tegillarca granosa</name>
    <name type="common">Malaysian cockle</name>
    <name type="synonym">Anadara granosa</name>
    <dbReference type="NCBI Taxonomy" id="220873"/>
    <lineage>
        <taxon>Eukaryota</taxon>
        <taxon>Metazoa</taxon>
        <taxon>Spiralia</taxon>
        <taxon>Lophotrochozoa</taxon>
        <taxon>Mollusca</taxon>
        <taxon>Bivalvia</taxon>
        <taxon>Autobranchia</taxon>
        <taxon>Pteriomorphia</taxon>
        <taxon>Arcoida</taxon>
        <taxon>Arcoidea</taxon>
        <taxon>Arcidae</taxon>
        <taxon>Tegillarca</taxon>
    </lineage>
</organism>
<comment type="cofactor">
    <cofactor evidence="2">
        <name>Ca(2+)</name>
        <dbReference type="ChEBI" id="CHEBI:29108"/>
    </cofactor>
</comment>
<comment type="caution">
    <text evidence="3">The sequence shown here is derived from an EMBL/GenBank/DDBJ whole genome shotgun (WGS) entry which is preliminary data.</text>
</comment>
<dbReference type="PANTHER" id="PTHR23248:SF63">
    <property type="entry name" value="PHOSPHOLIPID SCRAMBLASE"/>
    <property type="match status" value="1"/>
</dbReference>
<accession>A0ABQ9FT87</accession>
<evidence type="ECO:0000313" key="3">
    <source>
        <dbReference type="EMBL" id="KAJ8320469.1"/>
    </source>
</evidence>
<keyword evidence="2" id="KW-0449">Lipoprotein</keyword>
<comment type="similarity">
    <text evidence="1 2">Belongs to the phospholipid scramblase family.</text>
</comment>
<dbReference type="Proteomes" id="UP001217089">
    <property type="component" value="Unassembled WGS sequence"/>
</dbReference>
<comment type="function">
    <text evidence="2">May mediate accelerated ATP-independent bidirectional transbilayer migration of phospholipids upon binding calcium ions that results in a loss of phospholipid asymmetry in the plasma membrane.</text>
</comment>
<name>A0ABQ9FT87_TEGGR</name>
<proteinExistence type="inferred from homology"/>
<gene>
    <name evidence="3" type="ORF">KUTeg_002056</name>
</gene>
<dbReference type="InterPro" id="IPR005552">
    <property type="entry name" value="Scramblase"/>
</dbReference>
<dbReference type="EMBL" id="JARBDR010000141">
    <property type="protein sequence ID" value="KAJ8320469.1"/>
    <property type="molecule type" value="Genomic_DNA"/>
</dbReference>
<evidence type="ECO:0000256" key="2">
    <source>
        <dbReference type="RuleBase" id="RU363116"/>
    </source>
</evidence>
<keyword evidence="4" id="KW-1185">Reference proteome</keyword>
<evidence type="ECO:0000256" key="1">
    <source>
        <dbReference type="ARBA" id="ARBA00005350"/>
    </source>
</evidence>
<dbReference type="PANTHER" id="PTHR23248">
    <property type="entry name" value="PHOSPHOLIPID SCRAMBLASE-RELATED"/>
    <property type="match status" value="1"/>
</dbReference>
<dbReference type="Pfam" id="PF03803">
    <property type="entry name" value="Scramblase"/>
    <property type="match status" value="1"/>
</dbReference>
<reference evidence="3 4" key="1">
    <citation type="submission" date="2022-12" db="EMBL/GenBank/DDBJ databases">
        <title>Chromosome-level genome of Tegillarca granosa.</title>
        <authorList>
            <person name="Kim J."/>
        </authorList>
    </citation>
    <scope>NUCLEOTIDE SEQUENCE [LARGE SCALE GENOMIC DNA]</scope>
    <source>
        <strain evidence="3">Teg-2019</strain>
        <tissue evidence="3">Adductor muscle</tissue>
    </source>
</reference>
<dbReference type="InterPro" id="IPR025659">
    <property type="entry name" value="Tubby-like_C"/>
</dbReference>
<sequence length="279" mass="30546">MTAVQPVSYQPQPAGQPLAAPYQPGTVMMAPGQPPQQQWMMKPPPIPGCPPGLEYLTTLDQVIVKQQKDLLEAFTGWQQANKYRVLNNQGQQIFFAMEESEVCMRQCCGANRGFDLHITDNMQQEVIKVHREFMCCAGCSWCAGADACAFTVDIQAPVGSQVAYIRQEASCIAPKYSVRTPEGDIIFRIEGPVCIFPMCGGQEFVIHNLATNVTSEANGQEVGKITKQFAGLVTEMFTNADTFGVTFPVDLDVKLKAALIGAVFLIDFMFFEQQQGGGG</sequence>
<protein>
    <recommendedName>
        <fullName evidence="2">Phospholipid scramblase</fullName>
    </recommendedName>
</protein>